<dbReference type="InterPro" id="IPR051089">
    <property type="entry name" value="prtT"/>
</dbReference>
<dbReference type="CDD" id="cd12148">
    <property type="entry name" value="fungal_TF_MHR"/>
    <property type="match status" value="1"/>
</dbReference>
<protein>
    <recommendedName>
        <fullName evidence="11">Transcriptional activator of proteases prtT</fullName>
    </recommendedName>
</protein>
<evidence type="ECO:0000256" key="3">
    <source>
        <dbReference type="ARBA" id="ARBA00022833"/>
    </source>
</evidence>
<evidence type="ECO:0000313" key="10">
    <source>
        <dbReference type="Proteomes" id="UP001583193"/>
    </source>
</evidence>
<keyword evidence="7" id="KW-0539">Nucleus</keyword>
<dbReference type="PANTHER" id="PTHR31845">
    <property type="entry name" value="FINGER DOMAIN PROTEIN, PUTATIVE-RELATED"/>
    <property type="match status" value="1"/>
</dbReference>
<keyword evidence="4" id="KW-0805">Transcription regulation</keyword>
<keyword evidence="3" id="KW-0862">Zinc</keyword>
<comment type="subcellular location">
    <subcellularLocation>
        <location evidence="1">Nucleus</location>
    </subcellularLocation>
</comment>
<keyword evidence="6" id="KW-0804">Transcription</keyword>
<feature type="compositionally biased region" description="Polar residues" evidence="8">
    <location>
        <begin position="117"/>
        <end position="134"/>
    </location>
</feature>
<evidence type="ECO:0000256" key="5">
    <source>
        <dbReference type="ARBA" id="ARBA00023125"/>
    </source>
</evidence>
<feature type="region of interest" description="Disordered" evidence="8">
    <location>
        <begin position="36"/>
        <end position="55"/>
    </location>
</feature>
<accession>A0ABR3WWX8</accession>
<organism evidence="9 10">
    <name type="scientific">Paecilomyces lecythidis</name>
    <dbReference type="NCBI Taxonomy" id="3004212"/>
    <lineage>
        <taxon>Eukaryota</taxon>
        <taxon>Fungi</taxon>
        <taxon>Dikarya</taxon>
        <taxon>Ascomycota</taxon>
        <taxon>Pezizomycotina</taxon>
        <taxon>Eurotiomycetes</taxon>
        <taxon>Eurotiomycetidae</taxon>
        <taxon>Eurotiales</taxon>
        <taxon>Thermoascaceae</taxon>
        <taxon>Paecilomyces</taxon>
    </lineage>
</organism>
<gene>
    <name evidence="9" type="ORF">Plec18167_008348</name>
</gene>
<proteinExistence type="predicted"/>
<keyword evidence="10" id="KW-1185">Reference proteome</keyword>
<evidence type="ECO:0000256" key="4">
    <source>
        <dbReference type="ARBA" id="ARBA00023015"/>
    </source>
</evidence>
<keyword evidence="2" id="KW-0479">Metal-binding</keyword>
<evidence type="ECO:0000313" key="9">
    <source>
        <dbReference type="EMBL" id="KAL1868157.1"/>
    </source>
</evidence>
<sequence length="586" mass="66771">MLTPLTGACRESAKLMAQSPSENETSHFWKNHNENVNSQSGSIKPEGPGNDAVRPKGRIRRIDCELPETPERYQENALVWSEAAAVIPASIEERLCSLERSMGELTNMMRQMVERFPNSSNSPAPRSTGWSQTTELDDSRSEASVHLSLYVPKPVHLIRELQSEFFGRKEDFTSEAHLLGDIVSKGLIDTKLGKRLIRLTACLLASRYVPSIPLPVIHAMYLQVRRLSASVLWSAPPLKYESLQALTLLCLWTATVQTEVPMDSWLLSGISMNHAIIAFEFLDRIPAEPVVTDDMLKKLRLWNALCLTQLHFAIGNARPFSLQQKYLDHCSRILEHPGARFDDGRMVAEIQLYTITLSLQNNNQRMQRGEVDYEEIERWKSDWVHLFTDESHSTLNLGLWFCQLLLYRTSLKLRPDCEGLLSEILKSSRSILSRFLQIQPYLAVDFIDHVFFVVDYAALTLCEFNIMDPLIDQIQAFLIHLSPNEEHIAYRFACIINELKRRSTQIVPQQPCMTKTEQFEDSRRVASENTEFMSSLMDTMPEGYGSLEQLLAGFVPSQPIPGPIYENIPMNTGMTNTVMQSYHCNN</sequence>
<feature type="region of interest" description="Disordered" evidence="8">
    <location>
        <begin position="116"/>
        <end position="137"/>
    </location>
</feature>
<evidence type="ECO:0000256" key="2">
    <source>
        <dbReference type="ARBA" id="ARBA00022723"/>
    </source>
</evidence>
<reference evidence="9 10" key="1">
    <citation type="journal article" date="2024" name="IMA Fungus">
        <title>IMA Genome - F19 : A genome assembly and annotation guide to empower mycologists, including annotated draft genome sequences of Ceratocystis pirilliformis, Diaporthe australafricana, Fusarium ophioides, Paecilomyces lecythidis, and Sporothrix stenoceras.</title>
        <authorList>
            <person name="Aylward J."/>
            <person name="Wilson A.M."/>
            <person name="Visagie C.M."/>
            <person name="Spraker J."/>
            <person name="Barnes I."/>
            <person name="Buitendag C."/>
            <person name="Ceriani C."/>
            <person name="Del Mar Angel L."/>
            <person name="du Plessis D."/>
            <person name="Fuchs T."/>
            <person name="Gasser K."/>
            <person name="Kramer D."/>
            <person name="Li W."/>
            <person name="Munsamy K."/>
            <person name="Piso A."/>
            <person name="Price J.L."/>
            <person name="Sonnekus B."/>
            <person name="Thomas C."/>
            <person name="van der Nest A."/>
            <person name="van Dijk A."/>
            <person name="van Heerden A."/>
            <person name="van Vuuren N."/>
            <person name="Yilmaz N."/>
            <person name="Duong T.A."/>
            <person name="van der Merwe N.A."/>
            <person name="Wingfield M.J."/>
            <person name="Wingfield B.D."/>
        </authorList>
    </citation>
    <scope>NUCLEOTIDE SEQUENCE [LARGE SCALE GENOMIC DNA]</scope>
    <source>
        <strain evidence="9 10">CMW 18167</strain>
    </source>
</reference>
<comment type="caution">
    <text evidence="9">The sequence shown here is derived from an EMBL/GenBank/DDBJ whole genome shotgun (WGS) entry which is preliminary data.</text>
</comment>
<dbReference type="Proteomes" id="UP001583193">
    <property type="component" value="Unassembled WGS sequence"/>
</dbReference>
<keyword evidence="5" id="KW-0238">DNA-binding</keyword>
<dbReference type="PANTHER" id="PTHR31845:SF34">
    <property type="entry name" value="TRANSCRIPTIONAL ACTIVATOR OF PROTEASES PRTT"/>
    <property type="match status" value="1"/>
</dbReference>
<evidence type="ECO:0000256" key="6">
    <source>
        <dbReference type="ARBA" id="ARBA00023163"/>
    </source>
</evidence>
<evidence type="ECO:0000256" key="1">
    <source>
        <dbReference type="ARBA" id="ARBA00004123"/>
    </source>
</evidence>
<dbReference type="EMBL" id="JAVDPF010000040">
    <property type="protein sequence ID" value="KAL1868157.1"/>
    <property type="molecule type" value="Genomic_DNA"/>
</dbReference>
<name>A0ABR3WWX8_9EURO</name>
<evidence type="ECO:0000256" key="8">
    <source>
        <dbReference type="SAM" id="MobiDB-lite"/>
    </source>
</evidence>
<evidence type="ECO:0008006" key="11">
    <source>
        <dbReference type="Google" id="ProtNLM"/>
    </source>
</evidence>
<evidence type="ECO:0000256" key="7">
    <source>
        <dbReference type="ARBA" id="ARBA00023242"/>
    </source>
</evidence>